<evidence type="ECO:0000313" key="2">
    <source>
        <dbReference type="EMBL" id="MBU5484552.1"/>
    </source>
</evidence>
<reference evidence="2 3" key="1">
    <citation type="submission" date="2021-06" db="EMBL/GenBank/DDBJ databases">
        <authorList>
            <person name="Sun Q."/>
            <person name="Li D."/>
        </authorList>
    </citation>
    <scope>NUCLEOTIDE SEQUENCE [LARGE SCALE GENOMIC DNA]</scope>
    <source>
        <strain evidence="2 3">MSJ-11</strain>
    </source>
</reference>
<dbReference type="Pfam" id="PF13487">
    <property type="entry name" value="HD_5"/>
    <property type="match status" value="1"/>
</dbReference>
<dbReference type="InterPro" id="IPR006675">
    <property type="entry name" value="HDIG_dom"/>
</dbReference>
<name>A0ABS6EIG1_9CLOT</name>
<organism evidence="2 3">
    <name type="scientific">Clostridium mobile</name>
    <dbReference type="NCBI Taxonomy" id="2841512"/>
    <lineage>
        <taxon>Bacteria</taxon>
        <taxon>Bacillati</taxon>
        <taxon>Bacillota</taxon>
        <taxon>Clostridia</taxon>
        <taxon>Eubacteriales</taxon>
        <taxon>Clostridiaceae</taxon>
        <taxon>Clostridium</taxon>
    </lineage>
</organism>
<feature type="domain" description="HD-GYP" evidence="1">
    <location>
        <begin position="1"/>
        <end position="192"/>
    </location>
</feature>
<dbReference type="PANTHER" id="PTHR43155:SF2">
    <property type="entry name" value="CYCLIC DI-GMP PHOSPHODIESTERASE PA4108"/>
    <property type="match status" value="1"/>
</dbReference>
<keyword evidence="3" id="KW-1185">Reference proteome</keyword>
<dbReference type="EMBL" id="JAHLQF010000002">
    <property type="protein sequence ID" value="MBU5484552.1"/>
    <property type="molecule type" value="Genomic_DNA"/>
</dbReference>
<dbReference type="NCBIfam" id="TIGR00277">
    <property type="entry name" value="HDIG"/>
    <property type="match status" value="1"/>
</dbReference>
<dbReference type="SMART" id="SM00471">
    <property type="entry name" value="HDc"/>
    <property type="match status" value="1"/>
</dbReference>
<dbReference type="RefSeq" id="WP_216439022.1">
    <property type="nucleotide sequence ID" value="NZ_JAHLQF010000002.1"/>
</dbReference>
<dbReference type="InterPro" id="IPR003607">
    <property type="entry name" value="HD/PDEase_dom"/>
</dbReference>
<gene>
    <name evidence="2" type="ORF">KQI86_09435</name>
</gene>
<dbReference type="PROSITE" id="PS51832">
    <property type="entry name" value="HD_GYP"/>
    <property type="match status" value="1"/>
</dbReference>
<dbReference type="PANTHER" id="PTHR43155">
    <property type="entry name" value="CYCLIC DI-GMP PHOSPHODIESTERASE PA4108-RELATED"/>
    <property type="match status" value="1"/>
</dbReference>
<dbReference type="Proteomes" id="UP000726170">
    <property type="component" value="Unassembled WGS sequence"/>
</dbReference>
<dbReference type="InterPro" id="IPR037522">
    <property type="entry name" value="HD_GYP_dom"/>
</dbReference>
<evidence type="ECO:0000259" key="1">
    <source>
        <dbReference type="PROSITE" id="PS51832"/>
    </source>
</evidence>
<proteinExistence type="predicted"/>
<accession>A0ABS6EIG1</accession>
<protein>
    <submittedName>
        <fullName evidence="2">HD domain-containing protein</fullName>
    </submittedName>
</protein>
<sequence>MSYLINTDFKVDKHENISLETFLHSKRVAVYAKRIGQYMGYSSKEINTLILLSLSHDIGKSRIPKNILNKKGKLTNFEFETIKMHAEYGAEILIENKYSKDFYDSVKYHHENYDGSGYYGLYKDEIPIASRIIRIADVFDALTTNRPYREAYTIEESLEIMICEKNMYDPKLFEIFIKFVKENININLFSNIS</sequence>
<evidence type="ECO:0000313" key="3">
    <source>
        <dbReference type="Proteomes" id="UP000726170"/>
    </source>
</evidence>
<comment type="caution">
    <text evidence="2">The sequence shown here is derived from an EMBL/GenBank/DDBJ whole genome shotgun (WGS) entry which is preliminary data.</text>
</comment>
<dbReference type="CDD" id="cd00077">
    <property type="entry name" value="HDc"/>
    <property type="match status" value="1"/>
</dbReference>